<dbReference type="EMBL" id="BMOY01000053">
    <property type="protein sequence ID" value="GGJ13398.1"/>
    <property type="molecule type" value="Genomic_DNA"/>
</dbReference>
<dbReference type="Proteomes" id="UP000637695">
    <property type="component" value="Unassembled WGS sequence"/>
</dbReference>
<dbReference type="CDD" id="cd02205">
    <property type="entry name" value="CBS_pair_SF"/>
    <property type="match status" value="1"/>
</dbReference>
<keyword evidence="5" id="KW-1185">Reference proteome</keyword>
<evidence type="ECO:0000259" key="3">
    <source>
        <dbReference type="PROSITE" id="PS51371"/>
    </source>
</evidence>
<dbReference type="InterPro" id="IPR051257">
    <property type="entry name" value="Diverse_CBS-Domain"/>
</dbReference>
<dbReference type="InterPro" id="IPR055554">
    <property type="entry name" value="DUF7130"/>
</dbReference>
<dbReference type="PANTHER" id="PTHR43080:SF2">
    <property type="entry name" value="CBS DOMAIN-CONTAINING PROTEIN"/>
    <property type="match status" value="1"/>
</dbReference>
<evidence type="ECO:0000256" key="2">
    <source>
        <dbReference type="PROSITE-ProRule" id="PRU00703"/>
    </source>
</evidence>
<feature type="domain" description="CBS" evidence="3">
    <location>
        <begin position="7"/>
        <end position="63"/>
    </location>
</feature>
<sequence length="177" mass="19280">MNAREVMLTIPVVLAPDDTVAAAVHKASASDLDILPVADATGRFLGAVSKADLVRHAHDPDARVGQLDSADILVCHPDHPLERLDHDPMSSVPHRTVVVVDEHGRLCGMVPWVNWAVDEARTQSGHPRSPMEVRTLSMHLHWRCLDCGYLSARAEGTPVRCPHCGAEQSAFALHTED</sequence>
<dbReference type="Pfam" id="PF23458">
    <property type="entry name" value="DUF7130"/>
    <property type="match status" value="1"/>
</dbReference>
<dbReference type="PANTHER" id="PTHR43080">
    <property type="entry name" value="CBS DOMAIN-CONTAINING PROTEIN CBSX3, MITOCHONDRIAL"/>
    <property type="match status" value="1"/>
</dbReference>
<dbReference type="PROSITE" id="PS51371">
    <property type="entry name" value="CBS"/>
    <property type="match status" value="1"/>
</dbReference>
<organism evidence="4 5">
    <name type="scientific">Alicyclobacillus cellulosilyticus</name>
    <dbReference type="NCBI Taxonomy" id="1003997"/>
    <lineage>
        <taxon>Bacteria</taxon>
        <taxon>Bacillati</taxon>
        <taxon>Bacillota</taxon>
        <taxon>Bacilli</taxon>
        <taxon>Bacillales</taxon>
        <taxon>Alicyclobacillaceae</taxon>
        <taxon>Alicyclobacillus</taxon>
    </lineage>
</organism>
<protein>
    <recommendedName>
        <fullName evidence="3">CBS domain-containing protein</fullName>
    </recommendedName>
</protein>
<evidence type="ECO:0000256" key="1">
    <source>
        <dbReference type="ARBA" id="ARBA00023122"/>
    </source>
</evidence>
<dbReference type="SUPFAM" id="SSF57802">
    <property type="entry name" value="Rubredoxin-like"/>
    <property type="match status" value="1"/>
</dbReference>
<name>A0A917KKI2_9BACL</name>
<dbReference type="Gene3D" id="2.20.28.10">
    <property type="match status" value="1"/>
</dbReference>
<reference evidence="4" key="2">
    <citation type="submission" date="2020-09" db="EMBL/GenBank/DDBJ databases">
        <authorList>
            <person name="Sun Q."/>
            <person name="Ohkuma M."/>
        </authorList>
    </citation>
    <scope>NUCLEOTIDE SEQUENCE</scope>
    <source>
        <strain evidence="4">JCM 18487</strain>
    </source>
</reference>
<dbReference type="InterPro" id="IPR000644">
    <property type="entry name" value="CBS_dom"/>
</dbReference>
<keyword evidence="1 2" id="KW-0129">CBS domain</keyword>
<reference evidence="4" key="1">
    <citation type="journal article" date="2014" name="Int. J. Syst. Evol. Microbiol.">
        <title>Complete genome sequence of Corynebacterium casei LMG S-19264T (=DSM 44701T), isolated from a smear-ripened cheese.</title>
        <authorList>
            <consortium name="US DOE Joint Genome Institute (JGI-PGF)"/>
            <person name="Walter F."/>
            <person name="Albersmeier A."/>
            <person name="Kalinowski J."/>
            <person name="Ruckert C."/>
        </authorList>
    </citation>
    <scope>NUCLEOTIDE SEQUENCE</scope>
    <source>
        <strain evidence="4">JCM 18487</strain>
    </source>
</reference>
<evidence type="ECO:0000313" key="4">
    <source>
        <dbReference type="EMBL" id="GGJ13398.1"/>
    </source>
</evidence>
<dbReference type="Pfam" id="PF00571">
    <property type="entry name" value="CBS"/>
    <property type="match status" value="1"/>
</dbReference>
<dbReference type="InterPro" id="IPR046342">
    <property type="entry name" value="CBS_dom_sf"/>
</dbReference>
<dbReference type="RefSeq" id="WP_188883320.1">
    <property type="nucleotide sequence ID" value="NZ_BMOY01000053.1"/>
</dbReference>
<proteinExistence type="predicted"/>
<gene>
    <name evidence="4" type="ORF">GCM10010885_23350</name>
</gene>
<dbReference type="SUPFAM" id="SSF54631">
    <property type="entry name" value="CBS-domain pair"/>
    <property type="match status" value="1"/>
</dbReference>
<dbReference type="Gene3D" id="3.10.580.10">
    <property type="entry name" value="CBS-domain"/>
    <property type="match status" value="1"/>
</dbReference>
<evidence type="ECO:0000313" key="5">
    <source>
        <dbReference type="Proteomes" id="UP000637695"/>
    </source>
</evidence>
<accession>A0A917KKI2</accession>
<comment type="caution">
    <text evidence="4">The sequence shown here is derived from an EMBL/GenBank/DDBJ whole genome shotgun (WGS) entry which is preliminary data.</text>
</comment>
<dbReference type="AlphaFoldDB" id="A0A917KKI2"/>